<evidence type="ECO:0000313" key="2">
    <source>
        <dbReference type="EMBL" id="CAB4022297.1"/>
    </source>
</evidence>
<dbReference type="PRINTS" id="PR00364">
    <property type="entry name" value="DISEASERSIST"/>
</dbReference>
<dbReference type="InterPro" id="IPR027897">
    <property type="entry name" value="DUF4559"/>
</dbReference>
<dbReference type="AlphaFoldDB" id="A0A7D9KXE3"/>
<organism evidence="2 3">
    <name type="scientific">Paramuricea clavata</name>
    <name type="common">Red gorgonian</name>
    <name type="synonym">Violescent sea-whip</name>
    <dbReference type="NCBI Taxonomy" id="317549"/>
    <lineage>
        <taxon>Eukaryota</taxon>
        <taxon>Metazoa</taxon>
        <taxon>Cnidaria</taxon>
        <taxon>Anthozoa</taxon>
        <taxon>Octocorallia</taxon>
        <taxon>Malacalcyonacea</taxon>
        <taxon>Plexauridae</taxon>
        <taxon>Paramuricea</taxon>
    </lineage>
</organism>
<feature type="domain" description="ORC1/DEAH AAA+ ATPase" evidence="1">
    <location>
        <begin position="374"/>
        <end position="483"/>
    </location>
</feature>
<reference evidence="2" key="1">
    <citation type="submission" date="2020-04" db="EMBL/GenBank/DDBJ databases">
        <authorList>
            <person name="Alioto T."/>
            <person name="Alioto T."/>
            <person name="Gomez Garrido J."/>
        </authorList>
    </citation>
    <scope>NUCLEOTIDE SEQUENCE</scope>
    <source>
        <strain evidence="2">A484AB</strain>
    </source>
</reference>
<dbReference type="GO" id="GO:0043531">
    <property type="term" value="F:ADP binding"/>
    <property type="evidence" value="ECO:0007669"/>
    <property type="project" value="InterPro"/>
</dbReference>
<dbReference type="SUPFAM" id="SSF48452">
    <property type="entry name" value="TPR-like"/>
    <property type="match status" value="1"/>
</dbReference>
<sequence length="1077" mass="124251">MAESQERESFQIDVSTEHGNWLTVGEIIQSIHKPISAYVDEIVKAFHVKLCDDLLAIGNCRSPEDCNDKIKPTDLCKSCKCWYVKLEVSHKKGNNPSWHKNCKSARWSDDHWEVAKFFMPALGANQITVKNANSTDLSSLFNVLEWMKDDAFLCKTRVNVDLVRKLRSQVRNIWAHAPQQEFTDDKKDESFLIARDFLEDLENVSSNVENGKCLGYLKYLEDTGITKVVESELQNLLLQRYLLNDIKEEITRIKVEHSSEKSAIEEHEQNLKKLECALNECSQRMLDFEFLKENINKHFNNFADELKCFRAIPDDIHEIRNSIGQIRDDLAKMNSRRNEERQPTSCLPDKSPMFTARKAEIQKVVSFLKDGEGAVVCICGGPGFGKTAIAVEVSHLLSKDHTFLVVFSHLSTATTVDEMIQQLCLDVGVNHEDDPKQSLILWLRNVKEKVAFVMDDIDTLLVQKTCLYNFIRLLRRNANCQIVTTSRSFYSIPGLSVDSVYVGEMDVEASMELLRKQCPEQDDEVLRRLAELCGKVPLAMCVAGSRVKDFKNSDEFLEYLQKQPMETLECSESDQHICRAINMSYEMLDDEQKNTFVRLAVFDGSFSEEAAGAVIEKETLNTNSVLRNFVCRSLIKKPTEYRYSIHLLIKHFLLNQLKREKERAERARVEYSHAEVLMVEYYLNLGHDLTIKSYSKNGYKTNREALKKEAHNIQNVLKICCQQSHTTSDISDCLVRSKVYTTSARFFTLFVRTIIPGSIVDEFLQRCANLAEKKKQFTIKIDFECLSADQERGKSIGNGKPDEYFKRMEAIQNEFQTHHEYLKQDTSVCAHFYYQYARYLSRKSEDCCLEQRGHFINKAREQLEKSLDLRSASTEAYLGKADRVFTLLHLGNIWKKIATMEHIRKHIKECKESNVKARQYYENAIQLSKEELGEHELTTLCFKALGDQFSNMRNYDEAERMYRIAKQMREDLGRDASEKHVYLLNNLGRCLLYNHRVNEAIQLLESTCVAEKFAESDVSNHCKARVYATLSLSHHSVQNYSENAVKYAKEALKFEQQSKAISKTDLKKLKEISQHVG</sequence>
<keyword evidence="2" id="KW-0436">Ligase</keyword>
<dbReference type="InterPro" id="IPR049945">
    <property type="entry name" value="AAA_22"/>
</dbReference>
<dbReference type="InterPro" id="IPR036388">
    <property type="entry name" value="WH-like_DNA-bd_sf"/>
</dbReference>
<dbReference type="Pfam" id="PF13401">
    <property type="entry name" value="AAA_22"/>
    <property type="match status" value="1"/>
</dbReference>
<dbReference type="InterPro" id="IPR027417">
    <property type="entry name" value="P-loop_NTPase"/>
</dbReference>
<evidence type="ECO:0000313" key="3">
    <source>
        <dbReference type="Proteomes" id="UP001152795"/>
    </source>
</evidence>
<dbReference type="EMBL" id="CACRXK020011908">
    <property type="protein sequence ID" value="CAB4022297.1"/>
    <property type="molecule type" value="Genomic_DNA"/>
</dbReference>
<dbReference type="PANTHER" id="PTHR47691:SF3">
    <property type="entry name" value="HTH-TYPE TRANSCRIPTIONAL REGULATOR RV0890C-RELATED"/>
    <property type="match status" value="1"/>
</dbReference>
<name>A0A7D9KXE3_PARCT</name>
<proteinExistence type="predicted"/>
<dbReference type="InterPro" id="IPR011990">
    <property type="entry name" value="TPR-like_helical_dom_sf"/>
</dbReference>
<gene>
    <name evidence="2" type="ORF">PACLA_8A008522</name>
</gene>
<dbReference type="Gene3D" id="3.40.50.300">
    <property type="entry name" value="P-loop containing nucleotide triphosphate hydrolases"/>
    <property type="match status" value="1"/>
</dbReference>
<dbReference type="Gene3D" id="1.25.40.10">
    <property type="entry name" value="Tetratricopeptide repeat domain"/>
    <property type="match status" value="1"/>
</dbReference>
<dbReference type="PANTHER" id="PTHR47691">
    <property type="entry name" value="REGULATOR-RELATED"/>
    <property type="match status" value="1"/>
</dbReference>
<accession>A0A7D9KXE3</accession>
<protein>
    <submittedName>
        <fullName evidence="2">E3 ubiquitin- ligase DZIP3</fullName>
    </submittedName>
</protein>
<dbReference type="Pfam" id="PF15112">
    <property type="entry name" value="DUF4559"/>
    <property type="match status" value="1"/>
</dbReference>
<dbReference type="OrthoDB" id="10248066at2759"/>
<comment type="caution">
    <text evidence="2">The sequence shown here is derived from an EMBL/GenBank/DDBJ whole genome shotgun (WGS) entry which is preliminary data.</text>
</comment>
<keyword evidence="3" id="KW-1185">Reference proteome</keyword>
<dbReference type="GO" id="GO:0016874">
    <property type="term" value="F:ligase activity"/>
    <property type="evidence" value="ECO:0007669"/>
    <property type="project" value="UniProtKB-KW"/>
</dbReference>
<evidence type="ECO:0000259" key="1">
    <source>
        <dbReference type="Pfam" id="PF13401"/>
    </source>
</evidence>
<dbReference type="Gene3D" id="1.10.10.10">
    <property type="entry name" value="Winged helix-like DNA-binding domain superfamily/Winged helix DNA-binding domain"/>
    <property type="match status" value="1"/>
</dbReference>
<dbReference type="Proteomes" id="UP001152795">
    <property type="component" value="Unassembled WGS sequence"/>
</dbReference>
<dbReference type="SUPFAM" id="SSF52540">
    <property type="entry name" value="P-loop containing nucleoside triphosphate hydrolases"/>
    <property type="match status" value="1"/>
</dbReference>